<dbReference type="GO" id="GO:0008171">
    <property type="term" value="F:O-methyltransferase activity"/>
    <property type="evidence" value="ECO:0007669"/>
    <property type="project" value="InterPro"/>
</dbReference>
<sequence>MASPSVSAILDGIATSRVLEIPSELVQRTFWAEPAQSAIIRIAVDVKFFQHLKDAGDAGLTLSAFSQRTGDDSTLLQLLTRHLVAMNLVSFHNGAFYATKLTNGLAAENYQHSINFCYDVARSSFNGFPEYFKKSEYNYPTLGGTDGPFQEAHKTTLPFFEWLVATPPHLQNFDSFMSADVLLIDGREPVIADVVADSTERAFEVQAHDFFTPQPIKGAHAYSLHSILHDWSDEDGVKILENLVPALKKDYSRLLFNEIVINEEKPTLAATNMDLIMLAHFAVRERTETDWRDILAQAGLKVVNG</sequence>
<dbReference type="AlphaFoldDB" id="A0AAD6EBI1"/>
<dbReference type="PROSITE" id="PS51683">
    <property type="entry name" value="SAM_OMT_II"/>
    <property type="match status" value="1"/>
</dbReference>
<dbReference type="GeneID" id="81585839"/>
<proteinExistence type="predicted"/>
<evidence type="ECO:0000256" key="3">
    <source>
        <dbReference type="ARBA" id="ARBA00022691"/>
    </source>
</evidence>
<comment type="caution">
    <text evidence="6">The sequence shown here is derived from an EMBL/GenBank/DDBJ whole genome shotgun (WGS) entry which is preliminary data.</text>
</comment>
<dbReference type="PANTHER" id="PTHR43712:SF1">
    <property type="entry name" value="HYPOTHETICAL O-METHYLTRANSFERASE (EUROFUNG)-RELATED"/>
    <property type="match status" value="1"/>
</dbReference>
<dbReference type="InterPro" id="IPR029063">
    <property type="entry name" value="SAM-dependent_MTases_sf"/>
</dbReference>
<keyword evidence="2" id="KW-0808">Transferase</keyword>
<protein>
    <recommendedName>
        <fullName evidence="5">O-methyltransferase C-terminal domain-containing protein</fullName>
    </recommendedName>
</protein>
<dbReference type="Gene3D" id="3.40.50.150">
    <property type="entry name" value="Vaccinia Virus protein VP39"/>
    <property type="match status" value="1"/>
</dbReference>
<dbReference type="InterPro" id="IPR036390">
    <property type="entry name" value="WH_DNA-bd_sf"/>
</dbReference>
<reference evidence="6" key="1">
    <citation type="journal article" date="2023" name="IMA Fungus">
        <title>Comparative genomic study of the Penicillium genus elucidates a diverse pangenome and 15 lateral gene transfer events.</title>
        <authorList>
            <person name="Petersen C."/>
            <person name="Sorensen T."/>
            <person name="Nielsen M.R."/>
            <person name="Sondergaard T.E."/>
            <person name="Sorensen J.L."/>
            <person name="Fitzpatrick D.A."/>
            <person name="Frisvad J.C."/>
            <person name="Nielsen K.L."/>
        </authorList>
    </citation>
    <scope>NUCLEOTIDE SEQUENCE</scope>
    <source>
        <strain evidence="6">IBT 12815</strain>
    </source>
</reference>
<evidence type="ECO:0000259" key="5">
    <source>
        <dbReference type="Pfam" id="PF00891"/>
    </source>
</evidence>
<dbReference type="GO" id="GO:0032259">
    <property type="term" value="P:methylation"/>
    <property type="evidence" value="ECO:0007669"/>
    <property type="project" value="UniProtKB-KW"/>
</dbReference>
<evidence type="ECO:0000256" key="4">
    <source>
        <dbReference type="PIRSR" id="PIRSR005739-1"/>
    </source>
</evidence>
<dbReference type="SUPFAM" id="SSF46785">
    <property type="entry name" value="Winged helix' DNA-binding domain"/>
    <property type="match status" value="1"/>
</dbReference>
<dbReference type="SUPFAM" id="SSF53335">
    <property type="entry name" value="S-adenosyl-L-methionine-dependent methyltransferases"/>
    <property type="match status" value="1"/>
</dbReference>
<evidence type="ECO:0000313" key="6">
    <source>
        <dbReference type="EMBL" id="KAJ5607921.1"/>
    </source>
</evidence>
<dbReference type="PANTHER" id="PTHR43712">
    <property type="entry name" value="PUTATIVE (AFU_ORTHOLOGUE AFUA_4G14580)-RELATED"/>
    <property type="match status" value="1"/>
</dbReference>
<keyword evidence="7" id="KW-1185">Reference proteome</keyword>
<dbReference type="InterPro" id="IPR001077">
    <property type="entry name" value="COMT_C"/>
</dbReference>
<dbReference type="Pfam" id="PF00891">
    <property type="entry name" value="Methyltransf_2"/>
    <property type="match status" value="1"/>
</dbReference>
<evidence type="ECO:0000256" key="1">
    <source>
        <dbReference type="ARBA" id="ARBA00022603"/>
    </source>
</evidence>
<keyword evidence="3" id="KW-0949">S-adenosyl-L-methionine</keyword>
<evidence type="ECO:0000256" key="2">
    <source>
        <dbReference type="ARBA" id="ARBA00022679"/>
    </source>
</evidence>
<organism evidence="6 7">
    <name type="scientific">Penicillium hordei</name>
    <dbReference type="NCBI Taxonomy" id="40994"/>
    <lineage>
        <taxon>Eukaryota</taxon>
        <taxon>Fungi</taxon>
        <taxon>Dikarya</taxon>
        <taxon>Ascomycota</taxon>
        <taxon>Pezizomycotina</taxon>
        <taxon>Eurotiomycetes</taxon>
        <taxon>Eurotiomycetidae</taxon>
        <taxon>Eurotiales</taxon>
        <taxon>Aspergillaceae</taxon>
        <taxon>Penicillium</taxon>
    </lineage>
</organism>
<dbReference type="GO" id="GO:0044550">
    <property type="term" value="P:secondary metabolite biosynthetic process"/>
    <property type="evidence" value="ECO:0007669"/>
    <property type="project" value="UniProtKB-ARBA"/>
</dbReference>
<name>A0AAD6EBI1_9EURO</name>
<evidence type="ECO:0000313" key="7">
    <source>
        <dbReference type="Proteomes" id="UP001213799"/>
    </source>
</evidence>
<accession>A0AAD6EBI1</accession>
<reference evidence="6" key="2">
    <citation type="submission" date="2023-01" db="EMBL/GenBank/DDBJ databases">
        <authorList>
            <person name="Petersen C."/>
        </authorList>
    </citation>
    <scope>NUCLEOTIDE SEQUENCE</scope>
    <source>
        <strain evidence="6">IBT 12815</strain>
    </source>
</reference>
<dbReference type="InterPro" id="IPR036388">
    <property type="entry name" value="WH-like_DNA-bd_sf"/>
</dbReference>
<dbReference type="Proteomes" id="UP001213799">
    <property type="component" value="Unassembled WGS sequence"/>
</dbReference>
<keyword evidence="1" id="KW-0489">Methyltransferase</keyword>
<dbReference type="EMBL" id="JAQJAE010000002">
    <property type="protein sequence ID" value="KAJ5607921.1"/>
    <property type="molecule type" value="Genomic_DNA"/>
</dbReference>
<feature type="domain" description="O-methyltransferase C-terminal" evidence="5">
    <location>
        <begin position="198"/>
        <end position="300"/>
    </location>
</feature>
<dbReference type="RefSeq" id="XP_056755345.1">
    <property type="nucleotide sequence ID" value="XM_056895597.1"/>
</dbReference>
<dbReference type="Gene3D" id="1.10.10.10">
    <property type="entry name" value="Winged helix-like DNA-binding domain superfamily/Winged helix DNA-binding domain"/>
    <property type="match status" value="1"/>
</dbReference>
<gene>
    <name evidence="6" type="ORF">N7537_004540</name>
</gene>
<feature type="active site" description="Proton acceptor" evidence="4">
    <location>
        <position position="229"/>
    </location>
</feature>
<dbReference type="InterPro" id="IPR016461">
    <property type="entry name" value="COMT-like"/>
</dbReference>